<dbReference type="Proteomes" id="UP000002586">
    <property type="component" value="Chromosome"/>
</dbReference>
<dbReference type="KEGG" id="mgm:Mmc1_0280"/>
<accession>A0L4B4</accession>
<evidence type="ECO:0000313" key="2">
    <source>
        <dbReference type="Proteomes" id="UP000002586"/>
    </source>
</evidence>
<reference evidence="1 2" key="2">
    <citation type="journal article" date="2012" name="Int. J. Syst. Evol. Microbiol.">
        <title>Magnetococcus marinus gen. nov., sp. nov., a marine, magnetotactic bacterium that represents a novel lineage (Magnetococcaceae fam. nov.; Magnetococcales ord. nov.) at the base of the Alphaproteobacteria.</title>
        <authorList>
            <person name="Bazylinski D.A."/>
            <person name="Williams T.J."/>
            <person name="Lefevre C.T."/>
            <person name="Berg R.J."/>
            <person name="Zhang C.L."/>
            <person name="Bowser S.S."/>
            <person name="Dean A.J."/>
            <person name="Beveridge T.J."/>
        </authorList>
    </citation>
    <scope>NUCLEOTIDE SEQUENCE [LARGE SCALE GENOMIC DNA]</scope>
    <source>
        <strain evidence="2">ATCC BAA-1437 / JCM 17883 / MC-1</strain>
    </source>
</reference>
<reference evidence="2" key="1">
    <citation type="journal article" date="2009" name="Appl. Environ. Microbiol.">
        <title>Complete genome sequence of the chemolithoautotrophic marine magnetotactic coccus strain MC-1.</title>
        <authorList>
            <person name="Schubbe S."/>
            <person name="Williams T.J."/>
            <person name="Xie G."/>
            <person name="Kiss H.E."/>
            <person name="Brettin T.S."/>
            <person name="Martinez D."/>
            <person name="Ross C.A."/>
            <person name="Schuler D."/>
            <person name="Cox B.L."/>
            <person name="Nealson K.H."/>
            <person name="Bazylinski D.A."/>
        </authorList>
    </citation>
    <scope>NUCLEOTIDE SEQUENCE [LARGE SCALE GENOMIC DNA]</scope>
    <source>
        <strain evidence="2">ATCC BAA-1437 / JCM 17883 / MC-1</strain>
    </source>
</reference>
<organism evidence="1 2">
    <name type="scientific">Magnetococcus marinus (strain ATCC BAA-1437 / JCM 17883 / MC-1)</name>
    <dbReference type="NCBI Taxonomy" id="156889"/>
    <lineage>
        <taxon>Bacteria</taxon>
        <taxon>Pseudomonadati</taxon>
        <taxon>Pseudomonadota</taxon>
        <taxon>Magnetococcia</taxon>
        <taxon>Magnetococcales</taxon>
        <taxon>Magnetococcaceae</taxon>
        <taxon>Magnetococcus</taxon>
    </lineage>
</organism>
<protein>
    <submittedName>
        <fullName evidence="1">Uncharacterized protein</fullName>
    </submittedName>
</protein>
<proteinExistence type="predicted"/>
<evidence type="ECO:0000313" key="1">
    <source>
        <dbReference type="EMBL" id="ABK42807.1"/>
    </source>
</evidence>
<name>A0L4B4_MAGMM</name>
<dbReference type="AlphaFoldDB" id="A0L4B4"/>
<gene>
    <name evidence="1" type="ordered locus">Mmc1_0280</name>
</gene>
<dbReference type="HOGENOM" id="CLU_170269_0_0_5"/>
<keyword evidence="2" id="KW-1185">Reference proteome</keyword>
<dbReference type="EMBL" id="CP000471">
    <property type="protein sequence ID" value="ABK42807.1"/>
    <property type="molecule type" value="Genomic_DNA"/>
</dbReference>
<sequence>MPEFTGMRCPICNGRPAHIYVCVSCGEVRCGQNSCTGSEDGHAGWAGSGTLCRHCGQGRYRIMSFHSSEFLDFVREYTFRKRNKDSAIATFNKAASIEDELLLRLKRPTPTARR</sequence>